<proteinExistence type="predicted"/>
<dbReference type="InterPro" id="IPR018392">
    <property type="entry name" value="LysM"/>
</dbReference>
<gene>
    <name evidence="3" type="ORF">GCM10023147_23310</name>
</gene>
<dbReference type="Pfam" id="PF01476">
    <property type="entry name" value="LysM"/>
    <property type="match status" value="1"/>
</dbReference>
<reference evidence="4" key="1">
    <citation type="journal article" date="2019" name="Int. J. Syst. Evol. Microbiol.">
        <title>The Global Catalogue of Microorganisms (GCM) 10K type strain sequencing project: providing services to taxonomists for standard genome sequencing and annotation.</title>
        <authorList>
            <consortium name="The Broad Institute Genomics Platform"/>
            <consortium name="The Broad Institute Genome Sequencing Center for Infectious Disease"/>
            <person name="Wu L."/>
            <person name="Ma J."/>
        </authorList>
    </citation>
    <scope>NUCLEOTIDE SEQUENCE [LARGE SCALE GENOMIC DNA]</scope>
    <source>
        <strain evidence="4">JCM 17688</strain>
    </source>
</reference>
<protein>
    <recommendedName>
        <fullName evidence="2">LysM domain-containing protein</fullName>
    </recommendedName>
</protein>
<evidence type="ECO:0000313" key="3">
    <source>
        <dbReference type="EMBL" id="GAA4393004.1"/>
    </source>
</evidence>
<evidence type="ECO:0000256" key="1">
    <source>
        <dbReference type="SAM" id="SignalP"/>
    </source>
</evidence>
<organism evidence="3 4">
    <name type="scientific">Tsukamurella soli</name>
    <dbReference type="NCBI Taxonomy" id="644556"/>
    <lineage>
        <taxon>Bacteria</taxon>
        <taxon>Bacillati</taxon>
        <taxon>Actinomycetota</taxon>
        <taxon>Actinomycetes</taxon>
        <taxon>Mycobacteriales</taxon>
        <taxon>Tsukamurellaceae</taxon>
        <taxon>Tsukamurella</taxon>
    </lineage>
</organism>
<keyword evidence="4" id="KW-1185">Reference proteome</keyword>
<feature type="chain" id="PRO_5046891607" description="LysM domain-containing protein" evidence="1">
    <location>
        <begin position="24"/>
        <end position="96"/>
    </location>
</feature>
<name>A0ABP8JMG9_9ACTN</name>
<evidence type="ECO:0000259" key="2">
    <source>
        <dbReference type="Pfam" id="PF01476"/>
    </source>
</evidence>
<comment type="caution">
    <text evidence="3">The sequence shown here is derived from an EMBL/GenBank/DDBJ whole genome shotgun (WGS) entry which is preliminary data.</text>
</comment>
<keyword evidence="1" id="KW-0732">Signal</keyword>
<dbReference type="CDD" id="cd00118">
    <property type="entry name" value="LysM"/>
    <property type="match status" value="1"/>
</dbReference>
<feature type="domain" description="LysM" evidence="2">
    <location>
        <begin position="47"/>
        <end position="94"/>
    </location>
</feature>
<feature type="signal peptide" evidence="1">
    <location>
        <begin position="1"/>
        <end position="23"/>
    </location>
</feature>
<dbReference type="InterPro" id="IPR036779">
    <property type="entry name" value="LysM_dom_sf"/>
</dbReference>
<dbReference type="Proteomes" id="UP001500635">
    <property type="component" value="Unassembled WGS sequence"/>
</dbReference>
<sequence length="96" mass="9361">MTVGVAALLLALGLVGLAGLAGAGETVARGQVAAADPAIRDQTSLVTVRAGETLPDVARAVAGGHPASAVAQEIAEINGIADGHVIAGQTLVVPRY</sequence>
<accession>A0ABP8JMG9</accession>
<evidence type="ECO:0000313" key="4">
    <source>
        <dbReference type="Proteomes" id="UP001500635"/>
    </source>
</evidence>
<dbReference type="RefSeq" id="WP_344995497.1">
    <property type="nucleotide sequence ID" value="NZ_BAABFR010000031.1"/>
</dbReference>
<dbReference type="EMBL" id="BAABFR010000031">
    <property type="protein sequence ID" value="GAA4393004.1"/>
    <property type="molecule type" value="Genomic_DNA"/>
</dbReference>
<dbReference type="Gene3D" id="3.10.350.10">
    <property type="entry name" value="LysM domain"/>
    <property type="match status" value="1"/>
</dbReference>